<proteinExistence type="predicted"/>
<protein>
    <recommendedName>
        <fullName evidence="3">DUF4248 domain-containing protein</fullName>
    </recommendedName>
</protein>
<dbReference type="AlphaFoldDB" id="A0A0E2LNL6"/>
<evidence type="ECO:0000313" key="2">
    <source>
        <dbReference type="Proteomes" id="UP000016630"/>
    </source>
</evidence>
<evidence type="ECO:0008006" key="3">
    <source>
        <dbReference type="Google" id="ProtNLM"/>
    </source>
</evidence>
<reference evidence="1 2" key="1">
    <citation type="submission" date="2013-06" db="EMBL/GenBank/DDBJ databases">
        <authorList>
            <person name="Weinstock G."/>
            <person name="Sodergren E."/>
            <person name="Lobos E.A."/>
            <person name="Fulton L."/>
            <person name="Fulton R."/>
            <person name="Courtney L."/>
            <person name="Fronick C."/>
            <person name="O'Laughlin M."/>
            <person name="Godfrey J."/>
            <person name="Wilson R.M."/>
            <person name="Miner T."/>
            <person name="Farmer C."/>
            <person name="Delehaunty K."/>
            <person name="Cordes M."/>
            <person name="Minx P."/>
            <person name="Tomlinson C."/>
            <person name="Chen J."/>
            <person name="Wollam A."/>
            <person name="Pepin K.H."/>
            <person name="Bhonagiri V."/>
            <person name="Zhang X."/>
            <person name="Warren W."/>
            <person name="Mitreva M."/>
            <person name="Mardis E.R."/>
            <person name="Wilson R.K."/>
        </authorList>
    </citation>
    <scope>NUCLEOTIDE SEQUENCE [LARGE SCALE GENOMIC DNA]</scope>
    <source>
        <strain evidence="1 2">F0570</strain>
    </source>
</reference>
<dbReference type="EMBL" id="AWUW01000142">
    <property type="protein sequence ID" value="ERJ64041.1"/>
    <property type="molecule type" value="Genomic_DNA"/>
</dbReference>
<dbReference type="HOGENOM" id="CLU_2118841_0_0_10"/>
<gene>
    <name evidence="1" type="ORF">HMPREF1555_02103</name>
</gene>
<dbReference type="Pfam" id="PF14053">
    <property type="entry name" value="DUF4248"/>
    <property type="match status" value="1"/>
</dbReference>
<dbReference type="InterPro" id="IPR025342">
    <property type="entry name" value="DUF4248"/>
</dbReference>
<sequence>MITRCEKYRQIGAKCIPLYLSAGRCSDAFFSLFGIHHYSIKTHTNMKVKSNGASAREDVFPFRVHRVKEVAVRYFPHLTPNSGTRALRRIIYGDQDLLNSMREHGYALGQRSLTPAMLNVLTAYLGSPEDFCP</sequence>
<name>A0A0E2LNL6_PORGN</name>
<organism evidence="1 2">
    <name type="scientific">Porphyromonas gingivalis F0570</name>
    <dbReference type="NCBI Taxonomy" id="1227271"/>
    <lineage>
        <taxon>Bacteria</taxon>
        <taxon>Pseudomonadati</taxon>
        <taxon>Bacteroidota</taxon>
        <taxon>Bacteroidia</taxon>
        <taxon>Bacteroidales</taxon>
        <taxon>Porphyromonadaceae</taxon>
        <taxon>Porphyromonas</taxon>
    </lineage>
</organism>
<dbReference type="PATRIC" id="fig|1227271.3.peg.1849"/>
<evidence type="ECO:0000313" key="1">
    <source>
        <dbReference type="EMBL" id="ERJ64041.1"/>
    </source>
</evidence>
<dbReference type="Proteomes" id="UP000016630">
    <property type="component" value="Unassembled WGS sequence"/>
</dbReference>
<accession>A0A0E2LNL6</accession>
<comment type="caution">
    <text evidence="1">The sequence shown here is derived from an EMBL/GenBank/DDBJ whole genome shotgun (WGS) entry which is preliminary data.</text>
</comment>